<feature type="chain" id="PRO_5045547351" evidence="1">
    <location>
        <begin position="28"/>
        <end position="149"/>
    </location>
</feature>
<keyword evidence="3" id="KW-1185">Reference proteome</keyword>
<dbReference type="EMBL" id="FOSK01000001">
    <property type="protein sequence ID" value="SFJ97453.1"/>
    <property type="molecule type" value="Genomic_DNA"/>
</dbReference>
<name>A0A1I3VR95_9HYPH</name>
<organism evidence="2 3">
    <name type="scientific">Pseudovibrio ascidiaceicola</name>
    <dbReference type="NCBI Taxonomy" id="285279"/>
    <lineage>
        <taxon>Bacteria</taxon>
        <taxon>Pseudomonadati</taxon>
        <taxon>Pseudomonadota</taxon>
        <taxon>Alphaproteobacteria</taxon>
        <taxon>Hyphomicrobiales</taxon>
        <taxon>Stappiaceae</taxon>
        <taxon>Pseudovibrio</taxon>
    </lineage>
</organism>
<comment type="caution">
    <text evidence="2">The sequence shown here is derived from an EMBL/GenBank/DDBJ whole genome shotgun (WGS) entry which is preliminary data.</text>
</comment>
<sequence length="149" mass="15847">MRHPKLRSIAGALGIVALMMTPVGSLAQDEPEIAGPEDWHAYSFSAEQITGDIILAPGTIEMGKSGILTITGVEGYTPNLFSFTGATSLDLPEGKVFCEKDVDKGFMIIDRSQPDFLVIDVFGGDVPPEAGKSVDQQAGFCGSFTYNKS</sequence>
<evidence type="ECO:0000313" key="3">
    <source>
        <dbReference type="Proteomes" id="UP000199598"/>
    </source>
</evidence>
<accession>A0A1I3VR95</accession>
<proteinExistence type="predicted"/>
<protein>
    <submittedName>
        <fullName evidence="2">Uncharacterized protein</fullName>
    </submittedName>
</protein>
<keyword evidence="1" id="KW-0732">Signal</keyword>
<evidence type="ECO:0000256" key="1">
    <source>
        <dbReference type="SAM" id="SignalP"/>
    </source>
</evidence>
<reference evidence="2 3" key="1">
    <citation type="submission" date="2016-10" db="EMBL/GenBank/DDBJ databases">
        <authorList>
            <person name="Varghese N."/>
            <person name="Submissions S."/>
        </authorList>
    </citation>
    <scope>NUCLEOTIDE SEQUENCE [LARGE SCALE GENOMIC DNA]</scope>
    <source>
        <strain evidence="2 3">DSM 16392</strain>
    </source>
</reference>
<dbReference type="Proteomes" id="UP000199598">
    <property type="component" value="Unassembled WGS sequence"/>
</dbReference>
<feature type="signal peptide" evidence="1">
    <location>
        <begin position="1"/>
        <end position="27"/>
    </location>
</feature>
<evidence type="ECO:0000313" key="2">
    <source>
        <dbReference type="EMBL" id="SFJ97453.1"/>
    </source>
</evidence>
<gene>
    <name evidence="2" type="ORF">SAMN04488518_101552</name>
</gene>
<dbReference type="RefSeq" id="WP_063309146.1">
    <property type="nucleotide sequence ID" value="NZ_FOSK01000001.1"/>
</dbReference>